<sequence length="70" mass="8077">MPSKTRDELMRLVQQIMDARLPERDHDALLEGPKQSVLHPRVSDLIYYSDPELTAEEMVDQALAYRPIAL</sequence>
<dbReference type="EMBL" id="CP163441">
    <property type="protein sequence ID" value="XDQ45805.1"/>
    <property type="molecule type" value="Genomic_DNA"/>
</dbReference>
<protein>
    <recommendedName>
        <fullName evidence="2">E9imm peptide</fullName>
    </recommendedName>
</protein>
<gene>
    <name evidence="1" type="ORF">AB5J52_28100</name>
</gene>
<accession>A0AB39QSX9</accession>
<evidence type="ECO:0000313" key="1">
    <source>
        <dbReference type="EMBL" id="XDQ45805.1"/>
    </source>
</evidence>
<evidence type="ECO:0008006" key="2">
    <source>
        <dbReference type="Google" id="ProtNLM"/>
    </source>
</evidence>
<organism evidence="1">
    <name type="scientific">Streptomyces sp. R39</name>
    <dbReference type="NCBI Taxonomy" id="3238631"/>
    <lineage>
        <taxon>Bacteria</taxon>
        <taxon>Bacillati</taxon>
        <taxon>Actinomycetota</taxon>
        <taxon>Actinomycetes</taxon>
        <taxon>Kitasatosporales</taxon>
        <taxon>Streptomycetaceae</taxon>
        <taxon>Streptomyces</taxon>
    </lineage>
</organism>
<name>A0AB39QSX9_9ACTN</name>
<dbReference type="Gene3D" id="1.10.1200.20">
    <property type="entry name" value="Colicin E immunity protein"/>
    <property type="match status" value="1"/>
</dbReference>
<dbReference type="AlphaFoldDB" id="A0AB39QSX9"/>
<dbReference type="SUPFAM" id="SSF47345">
    <property type="entry name" value="Colicin E immunity proteins"/>
    <property type="match status" value="1"/>
</dbReference>
<dbReference type="InterPro" id="IPR035900">
    <property type="entry name" value="Colicin_E_sf"/>
</dbReference>
<reference evidence="1" key="1">
    <citation type="submission" date="2024-07" db="EMBL/GenBank/DDBJ databases">
        <authorList>
            <person name="Yu S.T."/>
        </authorList>
    </citation>
    <scope>NUCLEOTIDE SEQUENCE</scope>
    <source>
        <strain evidence="1">R39</strain>
    </source>
</reference>
<proteinExistence type="predicted"/>
<dbReference type="RefSeq" id="WP_369224669.1">
    <property type="nucleotide sequence ID" value="NZ_CP163441.1"/>
</dbReference>